<feature type="region of interest" description="Disordered" evidence="1">
    <location>
        <begin position="556"/>
        <end position="575"/>
    </location>
</feature>
<sequence>MKRYDRLSSSKSDLHLNSSANESSVDEIDLEALEDEIKSSKHNDLVENHILNSKLVTMESYSSTENIIPPSTPLSNVIEGSQISGISSGNLPTVSSDCNTVTTNSSTPPSTSQTFRSFIKTKTSSGISGMMRNSKDNAHHQSHRTNIDDDEEALQLCDSESTVSSLNQHGFLKTTTQQSTTDNQMKVSNNAQGIFLSNPCHSTQSTCNCMSLVSSTSPQTTITSMDSASSKNFLIYNKQLKHSLSNPIKSMYISGQLQDSSTSPTSHATSGLSNKSRSHIRIIPPLLKPNRFAKHSKGNLLFNVKSGHKSKSKQRLTEAPSNETLSNNPRSDQPIESLKFDRMIVTQPEEDRRRRTIIIEKQNNSFGFTLQTYGIKHCREGEVELITYVDEVAYGGPAFRGGMRPGDVILSINGRDVEKADHRTLVNVISACEKTMRLVVLFEDCVRKIELNIKYLKLKKVLQQKLAQLEIMNQRENQLLLNAATRVRMDTCVVKSTKENNNNECALSSINSTENTHGQLKMYKCKSLDVSLDDLNYKIAPKHYFPFESNDCGEWPATSKSNTDDSKEYSTTFPRFKSSSNYGSNSLIESDDDDDEFNGHADDDDDEDIERRTLHKGRRKISVGASPIDQDDHEIGVKTSDNNSTSRSKSLPHSVANSLDCLTNEAYEDDEDLIVGNRLENRTNSIGPKIDWANENKRSIVTTTVTTIKSGNSATERHLDKYRKLYLKKGYDVLTVRTGLLDFLLPKIGSKVIAANLLRFLEDENINYEFIVCHGFSIGVYQLGEFLVHLQEKEKEYGKKSQVKQLLKGLIFDSPVDVNHAHEGIAYTITKNSFLQWIIKKLILTYFQIFYQIATRHYNCASAFVKNNLDKFPLLMLLSKDDIVSDYEHMIRLIKNWKENGVEMCVKIWNKSLHVSHYYRHPNEYLFMIDTFLNQISVPC</sequence>
<dbReference type="InterPro" id="IPR036034">
    <property type="entry name" value="PDZ_sf"/>
</dbReference>
<dbReference type="CDD" id="cd06713">
    <property type="entry name" value="PDZ_tamalin_CYTIP-like"/>
    <property type="match status" value="1"/>
</dbReference>
<feature type="region of interest" description="Disordered" evidence="1">
    <location>
        <begin position="1"/>
        <end position="27"/>
    </location>
</feature>
<feature type="compositionally biased region" description="Polar residues" evidence="1">
    <location>
        <begin position="256"/>
        <end position="275"/>
    </location>
</feature>
<name>A0A9Q0M6K0_BLOTA</name>
<dbReference type="SUPFAM" id="SSF53474">
    <property type="entry name" value="alpha/beta-Hydrolases"/>
    <property type="match status" value="1"/>
</dbReference>
<evidence type="ECO:0000256" key="1">
    <source>
        <dbReference type="SAM" id="MobiDB-lite"/>
    </source>
</evidence>
<dbReference type="Pfam" id="PF00595">
    <property type="entry name" value="PDZ"/>
    <property type="match status" value="1"/>
</dbReference>
<evidence type="ECO:0000259" key="2">
    <source>
        <dbReference type="PROSITE" id="PS50106"/>
    </source>
</evidence>
<proteinExistence type="predicted"/>
<feature type="compositionally biased region" description="Polar residues" evidence="1">
    <location>
        <begin position="319"/>
        <end position="331"/>
    </location>
</feature>
<dbReference type="EMBL" id="JAPWDV010000003">
    <property type="protein sequence ID" value="KAJ6218285.1"/>
    <property type="molecule type" value="Genomic_DNA"/>
</dbReference>
<dbReference type="Proteomes" id="UP001142055">
    <property type="component" value="Chromosome 3"/>
</dbReference>
<dbReference type="SUPFAM" id="SSF50156">
    <property type="entry name" value="PDZ domain-like"/>
    <property type="match status" value="1"/>
</dbReference>
<feature type="region of interest" description="Disordered" evidence="1">
    <location>
        <begin position="580"/>
        <end position="652"/>
    </location>
</feature>
<dbReference type="SMART" id="SM00228">
    <property type="entry name" value="PDZ"/>
    <property type="match status" value="1"/>
</dbReference>
<accession>A0A9Q0M6K0</accession>
<dbReference type="Gene3D" id="2.30.42.10">
    <property type="match status" value="1"/>
</dbReference>
<dbReference type="InterPro" id="IPR029058">
    <property type="entry name" value="AB_hydrolase_fold"/>
</dbReference>
<evidence type="ECO:0000313" key="4">
    <source>
        <dbReference type="Proteomes" id="UP001142055"/>
    </source>
</evidence>
<dbReference type="PROSITE" id="PS50106">
    <property type="entry name" value="PDZ"/>
    <property type="match status" value="1"/>
</dbReference>
<protein>
    <recommendedName>
        <fullName evidence="2">PDZ domain-containing protein</fullName>
    </recommendedName>
</protein>
<feature type="region of interest" description="Disordered" evidence="1">
    <location>
        <begin position="303"/>
        <end position="339"/>
    </location>
</feature>
<dbReference type="InterPro" id="IPR008547">
    <property type="entry name" value="DUF829_TMEM53"/>
</dbReference>
<dbReference type="PANTHER" id="PTHR20908:SF1">
    <property type="entry name" value="LD15586P"/>
    <property type="match status" value="1"/>
</dbReference>
<dbReference type="GO" id="GO:0017171">
    <property type="term" value="F:serine hydrolase activity"/>
    <property type="evidence" value="ECO:0007669"/>
    <property type="project" value="TreeGrafter"/>
</dbReference>
<evidence type="ECO:0000313" key="3">
    <source>
        <dbReference type="EMBL" id="KAJ6218285.1"/>
    </source>
</evidence>
<feature type="compositionally biased region" description="Acidic residues" evidence="1">
    <location>
        <begin position="589"/>
        <end position="608"/>
    </location>
</feature>
<dbReference type="Pfam" id="PF05705">
    <property type="entry name" value="DUF829"/>
    <property type="match status" value="1"/>
</dbReference>
<feature type="region of interest" description="Disordered" evidence="1">
    <location>
        <begin position="256"/>
        <end position="276"/>
    </location>
</feature>
<comment type="caution">
    <text evidence="3">The sequence shown here is derived from an EMBL/GenBank/DDBJ whole genome shotgun (WGS) entry which is preliminary data.</text>
</comment>
<feature type="compositionally biased region" description="Polar residues" evidence="1">
    <location>
        <begin position="639"/>
        <end position="652"/>
    </location>
</feature>
<dbReference type="AlphaFoldDB" id="A0A9Q0M6K0"/>
<gene>
    <name evidence="3" type="ORF">RDWZM_009442</name>
</gene>
<keyword evidence="4" id="KW-1185">Reference proteome</keyword>
<dbReference type="InterPro" id="IPR001478">
    <property type="entry name" value="PDZ"/>
</dbReference>
<dbReference type="PANTHER" id="PTHR20908">
    <property type="entry name" value="LD15586P"/>
    <property type="match status" value="1"/>
</dbReference>
<feature type="compositionally biased region" description="Basic and acidic residues" evidence="1">
    <location>
        <begin position="1"/>
        <end position="14"/>
    </location>
</feature>
<organism evidence="3 4">
    <name type="scientific">Blomia tropicalis</name>
    <name type="common">Mite</name>
    <dbReference type="NCBI Taxonomy" id="40697"/>
    <lineage>
        <taxon>Eukaryota</taxon>
        <taxon>Metazoa</taxon>
        <taxon>Ecdysozoa</taxon>
        <taxon>Arthropoda</taxon>
        <taxon>Chelicerata</taxon>
        <taxon>Arachnida</taxon>
        <taxon>Acari</taxon>
        <taxon>Acariformes</taxon>
        <taxon>Sarcoptiformes</taxon>
        <taxon>Astigmata</taxon>
        <taxon>Glycyphagoidea</taxon>
        <taxon>Echimyopodidae</taxon>
        <taxon>Blomia</taxon>
    </lineage>
</organism>
<reference evidence="3" key="1">
    <citation type="submission" date="2022-12" db="EMBL/GenBank/DDBJ databases">
        <title>Genome assemblies of Blomia tropicalis.</title>
        <authorList>
            <person name="Cui Y."/>
        </authorList>
    </citation>
    <scope>NUCLEOTIDE SEQUENCE</scope>
    <source>
        <tissue evidence="3">Adult mites</tissue>
    </source>
</reference>
<feature type="domain" description="PDZ" evidence="2">
    <location>
        <begin position="356"/>
        <end position="444"/>
    </location>
</feature>